<keyword evidence="1" id="KW-0472">Membrane</keyword>
<organism evidence="2 3">
    <name type="scientific">Achaetomium macrosporum</name>
    <dbReference type="NCBI Taxonomy" id="79813"/>
    <lineage>
        <taxon>Eukaryota</taxon>
        <taxon>Fungi</taxon>
        <taxon>Dikarya</taxon>
        <taxon>Ascomycota</taxon>
        <taxon>Pezizomycotina</taxon>
        <taxon>Sordariomycetes</taxon>
        <taxon>Sordariomycetidae</taxon>
        <taxon>Sordariales</taxon>
        <taxon>Chaetomiaceae</taxon>
        <taxon>Achaetomium</taxon>
    </lineage>
</organism>
<feature type="transmembrane region" description="Helical" evidence="1">
    <location>
        <begin position="51"/>
        <end position="69"/>
    </location>
</feature>
<evidence type="ECO:0000313" key="3">
    <source>
        <dbReference type="Proteomes" id="UP001303760"/>
    </source>
</evidence>
<dbReference type="Proteomes" id="UP001303760">
    <property type="component" value="Unassembled WGS sequence"/>
</dbReference>
<dbReference type="AlphaFoldDB" id="A0AAN7C3Z6"/>
<proteinExistence type="predicted"/>
<keyword evidence="3" id="KW-1185">Reference proteome</keyword>
<reference evidence="2" key="2">
    <citation type="submission" date="2023-05" db="EMBL/GenBank/DDBJ databases">
        <authorList>
            <consortium name="Lawrence Berkeley National Laboratory"/>
            <person name="Steindorff A."/>
            <person name="Hensen N."/>
            <person name="Bonometti L."/>
            <person name="Westerberg I."/>
            <person name="Brannstrom I.O."/>
            <person name="Guillou S."/>
            <person name="Cros-Aarteil S."/>
            <person name="Calhoun S."/>
            <person name="Haridas S."/>
            <person name="Kuo A."/>
            <person name="Mondo S."/>
            <person name="Pangilinan J."/>
            <person name="Riley R."/>
            <person name="Labutti K."/>
            <person name="Andreopoulos B."/>
            <person name="Lipzen A."/>
            <person name="Chen C."/>
            <person name="Yanf M."/>
            <person name="Daum C."/>
            <person name="Ng V."/>
            <person name="Clum A."/>
            <person name="Ohm R."/>
            <person name="Martin F."/>
            <person name="Silar P."/>
            <person name="Natvig D."/>
            <person name="Lalanne C."/>
            <person name="Gautier V."/>
            <person name="Ament-Velasquez S.L."/>
            <person name="Kruys A."/>
            <person name="Hutchinson M.I."/>
            <person name="Powell A.J."/>
            <person name="Barry K."/>
            <person name="Miller A.N."/>
            <person name="Grigoriev I.V."/>
            <person name="Debuchy R."/>
            <person name="Gladieux P."/>
            <person name="Thoren M.H."/>
            <person name="Johannesson H."/>
        </authorList>
    </citation>
    <scope>NUCLEOTIDE SEQUENCE</scope>
    <source>
        <strain evidence="2">CBS 532.94</strain>
    </source>
</reference>
<gene>
    <name evidence="2" type="ORF">C8A03DRAFT_37204</name>
</gene>
<comment type="caution">
    <text evidence="2">The sequence shown here is derived from an EMBL/GenBank/DDBJ whole genome shotgun (WGS) entry which is preliminary data.</text>
</comment>
<evidence type="ECO:0000256" key="1">
    <source>
        <dbReference type="SAM" id="Phobius"/>
    </source>
</evidence>
<name>A0AAN7C3Z6_9PEZI</name>
<protein>
    <submittedName>
        <fullName evidence="2">Uncharacterized protein</fullName>
    </submittedName>
</protein>
<sequence length="95" mass="10748">MASSAELNAEFKKLKTGIKADMKGFSGELNKESGGLEARFQMQLAQSYFRSYFRIIATAMLLVGAAWVIPQVEDRRLDSEIKRRFIMNRGVDNAK</sequence>
<keyword evidence="1" id="KW-0812">Transmembrane</keyword>
<accession>A0AAN7C3Z6</accession>
<evidence type="ECO:0000313" key="2">
    <source>
        <dbReference type="EMBL" id="KAK4234966.1"/>
    </source>
</evidence>
<keyword evidence="1" id="KW-1133">Transmembrane helix</keyword>
<reference evidence="2" key="1">
    <citation type="journal article" date="2023" name="Mol. Phylogenet. Evol.">
        <title>Genome-scale phylogeny and comparative genomics of the fungal order Sordariales.</title>
        <authorList>
            <person name="Hensen N."/>
            <person name="Bonometti L."/>
            <person name="Westerberg I."/>
            <person name="Brannstrom I.O."/>
            <person name="Guillou S."/>
            <person name="Cros-Aarteil S."/>
            <person name="Calhoun S."/>
            <person name="Haridas S."/>
            <person name="Kuo A."/>
            <person name="Mondo S."/>
            <person name="Pangilinan J."/>
            <person name="Riley R."/>
            <person name="LaButti K."/>
            <person name="Andreopoulos B."/>
            <person name="Lipzen A."/>
            <person name="Chen C."/>
            <person name="Yan M."/>
            <person name="Daum C."/>
            <person name="Ng V."/>
            <person name="Clum A."/>
            <person name="Steindorff A."/>
            <person name="Ohm R.A."/>
            <person name="Martin F."/>
            <person name="Silar P."/>
            <person name="Natvig D.O."/>
            <person name="Lalanne C."/>
            <person name="Gautier V."/>
            <person name="Ament-Velasquez S.L."/>
            <person name="Kruys A."/>
            <person name="Hutchinson M.I."/>
            <person name="Powell A.J."/>
            <person name="Barry K."/>
            <person name="Miller A.N."/>
            <person name="Grigoriev I.V."/>
            <person name="Debuchy R."/>
            <person name="Gladieux P."/>
            <person name="Hiltunen Thoren M."/>
            <person name="Johannesson H."/>
        </authorList>
    </citation>
    <scope>NUCLEOTIDE SEQUENCE</scope>
    <source>
        <strain evidence="2">CBS 532.94</strain>
    </source>
</reference>
<dbReference type="EMBL" id="MU860310">
    <property type="protein sequence ID" value="KAK4234966.1"/>
    <property type="molecule type" value="Genomic_DNA"/>
</dbReference>